<keyword evidence="3" id="KW-1185">Reference proteome</keyword>
<dbReference type="Proteomes" id="UP000327157">
    <property type="component" value="Chromosome 12"/>
</dbReference>
<feature type="region of interest" description="Disordered" evidence="1">
    <location>
        <begin position="1"/>
        <end position="23"/>
    </location>
</feature>
<reference evidence="2 3" key="1">
    <citation type="submission" date="2019-09" db="EMBL/GenBank/DDBJ databases">
        <authorList>
            <person name="Ou C."/>
        </authorList>
    </citation>
    <scope>NUCLEOTIDE SEQUENCE [LARGE SCALE GENOMIC DNA]</scope>
    <source>
        <strain evidence="2">S2</strain>
        <tissue evidence="2">Leaf</tissue>
    </source>
</reference>
<organism evidence="2 3">
    <name type="scientific">Pyrus ussuriensis x Pyrus communis</name>
    <dbReference type="NCBI Taxonomy" id="2448454"/>
    <lineage>
        <taxon>Eukaryota</taxon>
        <taxon>Viridiplantae</taxon>
        <taxon>Streptophyta</taxon>
        <taxon>Embryophyta</taxon>
        <taxon>Tracheophyta</taxon>
        <taxon>Spermatophyta</taxon>
        <taxon>Magnoliopsida</taxon>
        <taxon>eudicotyledons</taxon>
        <taxon>Gunneridae</taxon>
        <taxon>Pentapetalae</taxon>
        <taxon>rosids</taxon>
        <taxon>fabids</taxon>
        <taxon>Rosales</taxon>
        <taxon>Rosaceae</taxon>
        <taxon>Amygdaloideae</taxon>
        <taxon>Maleae</taxon>
        <taxon>Pyrus</taxon>
    </lineage>
</organism>
<protein>
    <submittedName>
        <fullName evidence="2">Mitochondrial fission protein ELM1</fullName>
    </submittedName>
</protein>
<gene>
    <name evidence="2" type="ORF">D8674_009287</name>
</gene>
<evidence type="ECO:0000313" key="3">
    <source>
        <dbReference type="Proteomes" id="UP000327157"/>
    </source>
</evidence>
<dbReference type="PANTHER" id="PTHR33986">
    <property type="entry name" value="OS02G0535700 PROTEIN"/>
    <property type="match status" value="1"/>
</dbReference>
<reference evidence="3" key="2">
    <citation type="submission" date="2019-10" db="EMBL/GenBank/DDBJ databases">
        <title>A de novo genome assembly of a pear dwarfing rootstock.</title>
        <authorList>
            <person name="Wang F."/>
            <person name="Wang J."/>
            <person name="Li S."/>
            <person name="Zhang Y."/>
            <person name="Fang M."/>
            <person name="Ma L."/>
            <person name="Zhao Y."/>
            <person name="Jiang S."/>
        </authorList>
    </citation>
    <scope>NUCLEOTIDE SEQUENCE [LARGE SCALE GENOMIC DNA]</scope>
</reference>
<dbReference type="OrthoDB" id="1856981at2759"/>
<dbReference type="InterPro" id="IPR009367">
    <property type="entry name" value="Elm1-like"/>
</dbReference>
<dbReference type="GO" id="GO:0000266">
    <property type="term" value="P:mitochondrial fission"/>
    <property type="evidence" value="ECO:0007669"/>
    <property type="project" value="TreeGrafter"/>
</dbReference>
<dbReference type="AlphaFoldDB" id="A0A5N5HW41"/>
<dbReference type="GO" id="GO:0005741">
    <property type="term" value="C:mitochondrial outer membrane"/>
    <property type="evidence" value="ECO:0007669"/>
    <property type="project" value="TreeGrafter"/>
</dbReference>
<dbReference type="EMBL" id="SMOL01000143">
    <property type="protein sequence ID" value="KAB2631768.1"/>
    <property type="molecule type" value="Genomic_DNA"/>
</dbReference>
<comment type="caution">
    <text evidence="2">The sequence shown here is derived from an EMBL/GenBank/DDBJ whole genome shotgun (WGS) entry which is preliminary data.</text>
</comment>
<reference evidence="2 3" key="3">
    <citation type="submission" date="2019-11" db="EMBL/GenBank/DDBJ databases">
        <title>A de novo genome assembly of a pear dwarfing rootstock.</title>
        <authorList>
            <person name="Wang F."/>
            <person name="Wang J."/>
            <person name="Li S."/>
            <person name="Zhang Y."/>
            <person name="Fang M."/>
            <person name="Ma L."/>
            <person name="Zhao Y."/>
            <person name="Jiang S."/>
        </authorList>
    </citation>
    <scope>NUCLEOTIDE SEQUENCE [LARGE SCALE GENOMIC DNA]</scope>
    <source>
        <strain evidence="2">S2</strain>
        <tissue evidence="2">Leaf</tissue>
    </source>
</reference>
<name>A0A5N5HW41_9ROSA</name>
<evidence type="ECO:0000313" key="2">
    <source>
        <dbReference type="EMBL" id="KAB2631768.1"/>
    </source>
</evidence>
<evidence type="ECO:0000256" key="1">
    <source>
        <dbReference type="SAM" id="MobiDB-lite"/>
    </source>
</evidence>
<proteinExistence type="predicted"/>
<accession>A0A5N5HW41</accession>
<sequence length="81" mass="8436">MAVSAENGASSGLSSDMPEADAKQIAEMARRTFDKDGPLLVVASRRDTIPDFAALMCAASVWHAELAPLPKPLLVVNTGGP</sequence>
<dbReference type="PANTHER" id="PTHR33986:SF15">
    <property type="entry name" value="MITOCHONDRIAL FISSION PROTEIN ELM1"/>
    <property type="match status" value="1"/>
</dbReference>